<dbReference type="Gene3D" id="2.50.20.10">
    <property type="entry name" value="Lipoprotein localisation LolA/LolB/LppX"/>
    <property type="match status" value="1"/>
</dbReference>
<dbReference type="InterPro" id="IPR029046">
    <property type="entry name" value="LolA/LolB/LppX"/>
</dbReference>
<name>A0A8J7RGP2_9BACT</name>
<sequence>MIWTTEKKRNGGWRLTDGAGNVPVPGWKKTVLLTAWMIVMMASGSLVKAYDIEQSDLDRVIQTFQEGRVFHAVMTHTFTDSYTGEEDVTEGEIWISQDKYLIRAEYQTILVDGETSVVYNESQNKVLISRYEPEEDDFAPSRFFSGKDEVFSVSDTSPQNGNTAFTLKPDDPFEIFTRVTIVLGPDRVPLEISAVDQMDNNMSTTFKDAEFLEDSDAVFTLDYPDDAEIIDLRK</sequence>
<dbReference type="SUPFAM" id="SSF89392">
    <property type="entry name" value="Prokaryotic lipoproteins and lipoprotein localization factors"/>
    <property type="match status" value="1"/>
</dbReference>
<dbReference type="PANTHER" id="PTHR35869">
    <property type="entry name" value="OUTER-MEMBRANE LIPOPROTEIN CARRIER PROTEIN"/>
    <property type="match status" value="1"/>
</dbReference>
<dbReference type="PANTHER" id="PTHR35869:SF1">
    <property type="entry name" value="OUTER-MEMBRANE LIPOPROTEIN CARRIER PROTEIN"/>
    <property type="match status" value="1"/>
</dbReference>
<comment type="caution">
    <text evidence="2">The sequence shown here is derived from an EMBL/GenBank/DDBJ whole genome shotgun (WGS) entry which is preliminary data.</text>
</comment>
<evidence type="ECO:0000256" key="1">
    <source>
        <dbReference type="ARBA" id="ARBA00022729"/>
    </source>
</evidence>
<dbReference type="InterPro" id="IPR004564">
    <property type="entry name" value="OM_lipoprot_carrier_LolA-like"/>
</dbReference>
<accession>A0A8J7RGP2</accession>
<dbReference type="RefSeq" id="WP_210510160.1">
    <property type="nucleotide sequence ID" value="NZ_JAFIDN010000002.1"/>
</dbReference>
<dbReference type="EMBL" id="JAFIDN010000002">
    <property type="protein sequence ID" value="MBP3191545.1"/>
    <property type="molecule type" value="Genomic_DNA"/>
</dbReference>
<gene>
    <name evidence="2" type="ORF">NATSA_02595</name>
</gene>
<keyword evidence="2" id="KW-0449">Lipoprotein</keyword>
<reference evidence="2" key="1">
    <citation type="submission" date="2021-02" db="EMBL/GenBank/DDBJ databases">
        <title>Natronogracilivirga saccharolytica gen. nov. sp. nov. a new anaerobic, haloalkiliphilic carbohydrate-fermenting bacterium from soda lake and proposing of Cyclonatronumiaceae fam. nov. in the phylum Balneolaeota.</title>
        <authorList>
            <person name="Zhilina T.N."/>
            <person name="Sorokin D.Y."/>
            <person name="Zavarzina D.G."/>
            <person name="Toshchakov S.V."/>
            <person name="Kublanov I.V."/>
        </authorList>
    </citation>
    <scope>NUCLEOTIDE SEQUENCE</scope>
    <source>
        <strain evidence="2">Z-1702</strain>
    </source>
</reference>
<dbReference type="CDD" id="cd16325">
    <property type="entry name" value="LolA"/>
    <property type="match status" value="1"/>
</dbReference>
<organism evidence="2 3">
    <name type="scientific">Natronogracilivirga saccharolytica</name>
    <dbReference type="NCBI Taxonomy" id="2812953"/>
    <lineage>
        <taxon>Bacteria</taxon>
        <taxon>Pseudomonadati</taxon>
        <taxon>Balneolota</taxon>
        <taxon>Balneolia</taxon>
        <taxon>Balneolales</taxon>
        <taxon>Cyclonatronaceae</taxon>
        <taxon>Natronogracilivirga</taxon>
    </lineage>
</organism>
<evidence type="ECO:0000313" key="2">
    <source>
        <dbReference type="EMBL" id="MBP3191545.1"/>
    </source>
</evidence>
<keyword evidence="3" id="KW-1185">Reference proteome</keyword>
<protein>
    <submittedName>
        <fullName evidence="2">Outer membrane lipoprotein carrier protein LolA</fullName>
    </submittedName>
</protein>
<proteinExistence type="predicted"/>
<dbReference type="AlphaFoldDB" id="A0A8J7RGP2"/>
<evidence type="ECO:0000313" key="3">
    <source>
        <dbReference type="Proteomes" id="UP000673975"/>
    </source>
</evidence>
<keyword evidence="1" id="KW-0732">Signal</keyword>
<dbReference type="Proteomes" id="UP000673975">
    <property type="component" value="Unassembled WGS sequence"/>
</dbReference>
<dbReference type="Pfam" id="PF03548">
    <property type="entry name" value="LolA"/>
    <property type="match status" value="1"/>
</dbReference>